<dbReference type="Proteomes" id="UP000239504">
    <property type="component" value="Unassembled WGS sequence"/>
</dbReference>
<organism evidence="4 5">
    <name type="scientific">Hyphococcus luteus</name>
    <dbReference type="NCBI Taxonomy" id="2058213"/>
    <lineage>
        <taxon>Bacteria</taxon>
        <taxon>Pseudomonadati</taxon>
        <taxon>Pseudomonadota</taxon>
        <taxon>Alphaproteobacteria</taxon>
        <taxon>Parvularculales</taxon>
        <taxon>Parvularculaceae</taxon>
        <taxon>Hyphococcus</taxon>
    </lineage>
</organism>
<feature type="region of interest" description="Disordered" evidence="1">
    <location>
        <begin position="341"/>
        <end position="391"/>
    </location>
</feature>
<feature type="compositionally biased region" description="Basic and acidic residues" evidence="1">
    <location>
        <begin position="264"/>
        <end position="276"/>
    </location>
</feature>
<feature type="compositionally biased region" description="Basic and acidic residues" evidence="1">
    <location>
        <begin position="290"/>
        <end position="306"/>
    </location>
</feature>
<evidence type="ECO:0000256" key="1">
    <source>
        <dbReference type="SAM" id="MobiDB-lite"/>
    </source>
</evidence>
<protein>
    <recommendedName>
        <fullName evidence="3">Sulfatase-modifying factor enzyme-like domain-containing protein</fullName>
    </recommendedName>
</protein>
<keyword evidence="2" id="KW-0812">Transmembrane</keyword>
<dbReference type="PANTHER" id="PTHR23150">
    <property type="entry name" value="SULFATASE MODIFYING FACTOR 1, 2"/>
    <property type="match status" value="1"/>
</dbReference>
<name>A0A2S7K6T9_9PROT</name>
<feature type="region of interest" description="Disordered" evidence="1">
    <location>
        <begin position="131"/>
        <end position="200"/>
    </location>
</feature>
<comment type="caution">
    <text evidence="4">The sequence shown here is derived from an EMBL/GenBank/DDBJ whole genome shotgun (WGS) entry which is preliminary data.</text>
</comment>
<feature type="region of interest" description="Disordered" evidence="1">
    <location>
        <begin position="250"/>
        <end position="326"/>
    </location>
</feature>
<dbReference type="InterPro" id="IPR051043">
    <property type="entry name" value="Sulfatase_Mod_Factor_Kinase"/>
</dbReference>
<dbReference type="Pfam" id="PF03781">
    <property type="entry name" value="FGE-sulfatase"/>
    <property type="match status" value="1"/>
</dbReference>
<dbReference type="InterPro" id="IPR016187">
    <property type="entry name" value="CTDL_fold"/>
</dbReference>
<feature type="compositionally biased region" description="Acidic residues" evidence="1">
    <location>
        <begin position="377"/>
        <end position="388"/>
    </location>
</feature>
<keyword evidence="2" id="KW-1133">Transmembrane helix</keyword>
<feature type="compositionally biased region" description="Low complexity" evidence="1">
    <location>
        <begin position="250"/>
        <end position="263"/>
    </location>
</feature>
<dbReference type="AlphaFoldDB" id="A0A2S7K6T9"/>
<dbReference type="GO" id="GO:0120147">
    <property type="term" value="F:formylglycine-generating oxidase activity"/>
    <property type="evidence" value="ECO:0007669"/>
    <property type="project" value="TreeGrafter"/>
</dbReference>
<dbReference type="EMBL" id="PJCH01000005">
    <property type="protein sequence ID" value="PQA88217.1"/>
    <property type="molecule type" value="Genomic_DNA"/>
</dbReference>
<keyword evidence="2" id="KW-0472">Membrane</keyword>
<evidence type="ECO:0000256" key="2">
    <source>
        <dbReference type="SAM" id="Phobius"/>
    </source>
</evidence>
<accession>A0A2S7K6T9</accession>
<dbReference type="InterPro" id="IPR042095">
    <property type="entry name" value="SUMF_sf"/>
</dbReference>
<evidence type="ECO:0000259" key="3">
    <source>
        <dbReference type="Pfam" id="PF03781"/>
    </source>
</evidence>
<dbReference type="InterPro" id="IPR005532">
    <property type="entry name" value="SUMF_dom"/>
</dbReference>
<dbReference type="OrthoDB" id="9768004at2"/>
<sequence length="647" mass="68303">MMAQQETEPGAKGVVQLLAAKANANFAEKIATALARAGYRIDDGAFDLRRIDAVVVLWTGVALDDADLIAKAREAWKERRLAPVSIGRVEPPFGAKEMTPMDLAGWRGGDDDPRWGFVLTDIEELKARARLRSHEEDPAAPSSAKQVAPAEPKSESRPVPPAVSSTAEAKKPPEPQPHQAASKPAPKPAPKLKAPPRNIPQTEQPVAVLHPARHAWRYHILPAAPAVAGVLVLLGLAAGGAYFAAGLRPSASPAPEKTAAPAAPEKDQSAQEKPDPDASLSLVRLAPGEKPPEERRAKTAPEKAETDPVDNAFPASASAEEAPDVSVTARLREAAIESGVAEMQDAADKTDAEQGEETHLAALSAPRLKPAAPPEEAAADDPGPDDPDHEAAPALDQAALAELASAVEAAHTNEEESHRGDFFSDCSGCPDMAALDGGAFLMGAPRGEEGRQPAEGPQRRINIGYRFAIATRETTFDQWALCVDDGGCRDYAPPDEGWGRADRPVINVSYEDASAYARWLSAKTGFYYRLPSEAEWEFAARAGGEKAMSSGAASGEMGPSPASRDNAFGLFGMLGNVREWTLDCWAPSHHGGPATGAARIDGDCSRRVVKGGAGNAPGSASRPAARRPADVERRAPDTGFRVVRVLD</sequence>
<dbReference type="Gene3D" id="3.90.1580.10">
    <property type="entry name" value="paralog of FGE (formylglycine-generating enzyme)"/>
    <property type="match status" value="1"/>
</dbReference>
<dbReference type="RefSeq" id="WP_104829462.1">
    <property type="nucleotide sequence ID" value="NZ_PJCH01000005.1"/>
</dbReference>
<feature type="region of interest" description="Disordered" evidence="1">
    <location>
        <begin position="608"/>
        <end position="640"/>
    </location>
</feature>
<keyword evidence="5" id="KW-1185">Reference proteome</keyword>
<dbReference type="SUPFAM" id="SSF56436">
    <property type="entry name" value="C-type lectin-like"/>
    <property type="match status" value="1"/>
</dbReference>
<evidence type="ECO:0000313" key="5">
    <source>
        <dbReference type="Proteomes" id="UP000239504"/>
    </source>
</evidence>
<feature type="transmembrane region" description="Helical" evidence="2">
    <location>
        <begin position="223"/>
        <end position="245"/>
    </location>
</feature>
<proteinExistence type="predicted"/>
<feature type="compositionally biased region" description="Basic and acidic residues" evidence="1">
    <location>
        <begin position="627"/>
        <end position="636"/>
    </location>
</feature>
<feature type="compositionally biased region" description="Basic and acidic residues" evidence="1">
    <location>
        <begin position="346"/>
        <end position="359"/>
    </location>
</feature>
<feature type="domain" description="Sulfatase-modifying factor enzyme-like" evidence="3">
    <location>
        <begin position="429"/>
        <end position="644"/>
    </location>
</feature>
<reference evidence="4 5" key="1">
    <citation type="submission" date="2017-12" db="EMBL/GenBank/DDBJ databases">
        <authorList>
            <person name="Hurst M.R.H."/>
        </authorList>
    </citation>
    <scope>NUCLEOTIDE SEQUENCE [LARGE SCALE GENOMIC DNA]</scope>
    <source>
        <strain evidence="4 5">SY-3-19</strain>
    </source>
</reference>
<evidence type="ECO:0000313" key="4">
    <source>
        <dbReference type="EMBL" id="PQA88217.1"/>
    </source>
</evidence>
<gene>
    <name evidence="4" type="ORF">CW354_07885</name>
</gene>
<dbReference type="PANTHER" id="PTHR23150:SF35">
    <property type="entry name" value="BLL6746 PROTEIN"/>
    <property type="match status" value="1"/>
</dbReference>